<dbReference type="SMART" id="SM00793">
    <property type="entry name" value="AgrB"/>
    <property type="match status" value="1"/>
</dbReference>
<feature type="transmembrane region" description="Helical" evidence="8">
    <location>
        <begin position="79"/>
        <end position="97"/>
    </location>
</feature>
<evidence type="ECO:0000256" key="1">
    <source>
        <dbReference type="ARBA" id="ARBA00022475"/>
    </source>
</evidence>
<dbReference type="Proteomes" id="UP000268829">
    <property type="component" value="Unassembled WGS sequence"/>
</dbReference>
<dbReference type="OrthoDB" id="2468866at2"/>
<evidence type="ECO:0000256" key="7">
    <source>
        <dbReference type="ARBA" id="ARBA00023136"/>
    </source>
</evidence>
<feature type="transmembrane region" description="Helical" evidence="8">
    <location>
        <begin position="147"/>
        <end position="167"/>
    </location>
</feature>
<dbReference type="GO" id="GO:0008233">
    <property type="term" value="F:peptidase activity"/>
    <property type="evidence" value="ECO:0007669"/>
    <property type="project" value="UniProtKB-KW"/>
</dbReference>
<dbReference type="Pfam" id="PF04647">
    <property type="entry name" value="AgrB"/>
    <property type="match status" value="1"/>
</dbReference>
<keyword evidence="1" id="KW-1003">Cell membrane</keyword>
<keyword evidence="5" id="KW-0378">Hydrolase</keyword>
<organism evidence="9 10">
    <name type="scientific">Brevibacillus gelatini</name>
    <dbReference type="NCBI Taxonomy" id="1655277"/>
    <lineage>
        <taxon>Bacteria</taxon>
        <taxon>Bacillati</taxon>
        <taxon>Bacillota</taxon>
        <taxon>Bacilli</taxon>
        <taxon>Bacillales</taxon>
        <taxon>Paenibacillaceae</taxon>
        <taxon>Brevibacillus</taxon>
    </lineage>
</organism>
<evidence type="ECO:0000256" key="4">
    <source>
        <dbReference type="ARBA" id="ARBA00022692"/>
    </source>
</evidence>
<keyword evidence="3" id="KW-0645">Protease</keyword>
<keyword evidence="6 8" id="KW-1133">Transmembrane helix</keyword>
<dbReference type="GO" id="GO:0016020">
    <property type="term" value="C:membrane"/>
    <property type="evidence" value="ECO:0007669"/>
    <property type="project" value="InterPro"/>
</dbReference>
<dbReference type="RefSeq" id="WP_122906178.1">
    <property type="nucleotide sequence ID" value="NZ_CP154342.1"/>
</dbReference>
<dbReference type="InterPro" id="IPR006741">
    <property type="entry name" value="AgrB"/>
</dbReference>
<dbReference type="EMBL" id="RHHS01000046">
    <property type="protein sequence ID" value="RNB53802.1"/>
    <property type="molecule type" value="Genomic_DNA"/>
</dbReference>
<evidence type="ECO:0000256" key="6">
    <source>
        <dbReference type="ARBA" id="ARBA00022989"/>
    </source>
</evidence>
<evidence type="ECO:0000256" key="3">
    <source>
        <dbReference type="ARBA" id="ARBA00022670"/>
    </source>
</evidence>
<gene>
    <name evidence="9" type="ORF">EDM57_18545</name>
</gene>
<evidence type="ECO:0000313" key="9">
    <source>
        <dbReference type="EMBL" id="RNB53802.1"/>
    </source>
</evidence>
<dbReference type="AlphaFoldDB" id="A0A3M8ARK1"/>
<sequence>MTWTEKLSGKIAHAIKTEGSPYTVGQLAHGIEIFLLNVINLFVIVLFSAIFNLLGEVLPLLCFFFLLRFFTGGVHFKNPWSCLVATLLLLLIGGAIIKYVSLASVGIMSILILLVAGVGTFINYAYAPAKHTYMPDNPNIRKKHRTIAILLIVVGCILSLFLVRYSYKLSMTYTLAITYQSLLLMPVSFRFVSFLEKTFSKG</sequence>
<keyword evidence="7 8" id="KW-0472">Membrane</keyword>
<feature type="transmembrane region" description="Helical" evidence="8">
    <location>
        <begin position="41"/>
        <end position="67"/>
    </location>
</feature>
<evidence type="ECO:0000313" key="10">
    <source>
        <dbReference type="Proteomes" id="UP000268829"/>
    </source>
</evidence>
<keyword evidence="10" id="KW-1185">Reference proteome</keyword>
<keyword evidence="4 8" id="KW-0812">Transmembrane</keyword>
<evidence type="ECO:0000256" key="2">
    <source>
        <dbReference type="ARBA" id="ARBA00022654"/>
    </source>
</evidence>
<evidence type="ECO:0000256" key="8">
    <source>
        <dbReference type="SAM" id="Phobius"/>
    </source>
</evidence>
<reference evidence="9 10" key="1">
    <citation type="submission" date="2018-10" db="EMBL/GenBank/DDBJ databases">
        <title>Phylogenomics of Brevibacillus.</title>
        <authorList>
            <person name="Dunlap C."/>
        </authorList>
    </citation>
    <scope>NUCLEOTIDE SEQUENCE [LARGE SCALE GENOMIC DNA]</scope>
    <source>
        <strain evidence="9 10">DSM 100115</strain>
    </source>
</reference>
<keyword evidence="2" id="KW-0673">Quorum sensing</keyword>
<protein>
    <submittedName>
        <fullName evidence="9">Accessory regulator AgrB</fullName>
    </submittedName>
</protein>
<comment type="caution">
    <text evidence="9">The sequence shown here is derived from an EMBL/GenBank/DDBJ whole genome shotgun (WGS) entry which is preliminary data.</text>
</comment>
<dbReference type="GO" id="GO:0006508">
    <property type="term" value="P:proteolysis"/>
    <property type="evidence" value="ECO:0007669"/>
    <property type="project" value="UniProtKB-KW"/>
</dbReference>
<feature type="transmembrane region" description="Helical" evidence="8">
    <location>
        <begin position="103"/>
        <end position="126"/>
    </location>
</feature>
<dbReference type="GO" id="GO:0009372">
    <property type="term" value="P:quorum sensing"/>
    <property type="evidence" value="ECO:0007669"/>
    <property type="project" value="UniProtKB-KW"/>
</dbReference>
<evidence type="ECO:0000256" key="5">
    <source>
        <dbReference type="ARBA" id="ARBA00022801"/>
    </source>
</evidence>
<feature type="transmembrane region" description="Helical" evidence="8">
    <location>
        <begin position="173"/>
        <end position="192"/>
    </location>
</feature>
<name>A0A3M8ARK1_9BACL</name>
<proteinExistence type="predicted"/>
<accession>A0A3M8ARK1</accession>